<dbReference type="Pfam" id="PF05193">
    <property type="entry name" value="Peptidase_M16_C"/>
    <property type="match status" value="1"/>
</dbReference>
<accession>A0AAF0J615</accession>
<dbReference type="SUPFAM" id="SSF63411">
    <property type="entry name" value="LuxS/MPP-like metallohydrolase"/>
    <property type="match status" value="4"/>
</dbReference>
<dbReference type="PANTHER" id="PTHR43690:SF18">
    <property type="entry name" value="INSULIN-DEGRADING ENZYME-RELATED"/>
    <property type="match status" value="1"/>
</dbReference>
<dbReference type="Pfam" id="PF00675">
    <property type="entry name" value="Peptidase_M16"/>
    <property type="match status" value="1"/>
</dbReference>
<keyword evidence="14" id="KW-1185">Reference proteome</keyword>
<dbReference type="InterPro" id="IPR050626">
    <property type="entry name" value="Peptidase_M16"/>
</dbReference>
<evidence type="ECO:0000259" key="11">
    <source>
        <dbReference type="Pfam" id="PF16187"/>
    </source>
</evidence>
<dbReference type="InterPro" id="IPR011765">
    <property type="entry name" value="Pept_M16_N"/>
</dbReference>
<dbReference type="Proteomes" id="UP001219933">
    <property type="component" value="Chromosome 2"/>
</dbReference>
<dbReference type="GO" id="GO:0046872">
    <property type="term" value="F:metal ion binding"/>
    <property type="evidence" value="ECO:0007669"/>
    <property type="project" value="UniProtKB-KW"/>
</dbReference>
<comment type="similarity">
    <text evidence="1 7">Belongs to the peptidase M16 family.</text>
</comment>
<keyword evidence="4 13" id="KW-0378">Hydrolase</keyword>
<evidence type="ECO:0000259" key="10">
    <source>
        <dbReference type="Pfam" id="PF05193"/>
    </source>
</evidence>
<evidence type="ECO:0000313" key="13">
    <source>
        <dbReference type="EMBL" id="WFD35037.1"/>
    </source>
</evidence>
<feature type="domain" description="Peptidase M16 middle/third" evidence="11">
    <location>
        <begin position="405"/>
        <end position="685"/>
    </location>
</feature>
<name>A0AAF0J615_9BASI</name>
<dbReference type="PROSITE" id="PS00143">
    <property type="entry name" value="INSULINASE"/>
    <property type="match status" value="1"/>
</dbReference>
<evidence type="ECO:0000256" key="5">
    <source>
        <dbReference type="ARBA" id="ARBA00022833"/>
    </source>
</evidence>
<dbReference type="InterPro" id="IPR032632">
    <property type="entry name" value="Peptidase_M16_M"/>
</dbReference>
<dbReference type="PANTHER" id="PTHR43690">
    <property type="entry name" value="NARDILYSIN"/>
    <property type="match status" value="1"/>
</dbReference>
<dbReference type="InterPro" id="IPR001431">
    <property type="entry name" value="Pept_M16_Zn_BS"/>
</dbReference>
<gene>
    <name evidence="13" type="primary">STE23</name>
    <name evidence="13" type="ORF">MCUN1_001883</name>
</gene>
<dbReference type="GO" id="GO:0043171">
    <property type="term" value="P:peptide catabolic process"/>
    <property type="evidence" value="ECO:0007669"/>
    <property type="project" value="TreeGrafter"/>
</dbReference>
<evidence type="ECO:0000259" key="12">
    <source>
        <dbReference type="Pfam" id="PF22456"/>
    </source>
</evidence>
<dbReference type="FunFam" id="3.30.830.10:FF:000003">
    <property type="entry name" value="Insulin-degrading enzyme"/>
    <property type="match status" value="1"/>
</dbReference>
<dbReference type="Pfam" id="PF22456">
    <property type="entry name" value="PqqF-like_C_4"/>
    <property type="match status" value="1"/>
</dbReference>
<feature type="region of interest" description="Disordered" evidence="8">
    <location>
        <begin position="1063"/>
        <end position="1088"/>
    </location>
</feature>
<dbReference type="InterPro" id="IPR007863">
    <property type="entry name" value="Peptidase_M16_C"/>
</dbReference>
<dbReference type="GO" id="GO:0004222">
    <property type="term" value="F:metalloendopeptidase activity"/>
    <property type="evidence" value="ECO:0007669"/>
    <property type="project" value="UniProtKB-EC"/>
</dbReference>
<dbReference type="Gene3D" id="3.30.830.10">
    <property type="entry name" value="Metalloenzyme, LuxS/M16 peptidase-like"/>
    <property type="match status" value="4"/>
</dbReference>
<feature type="domain" description="Peptidase M16 N-terminal" evidence="9">
    <location>
        <begin position="59"/>
        <end position="195"/>
    </location>
</feature>
<proteinExistence type="inferred from homology"/>
<organism evidence="13 14">
    <name type="scientific">Malassezia cuniculi</name>
    <dbReference type="NCBI Taxonomy" id="948313"/>
    <lineage>
        <taxon>Eukaryota</taxon>
        <taxon>Fungi</taxon>
        <taxon>Dikarya</taxon>
        <taxon>Basidiomycota</taxon>
        <taxon>Ustilaginomycotina</taxon>
        <taxon>Malasseziomycetes</taxon>
        <taxon>Malasseziales</taxon>
        <taxon>Malasseziaceae</taxon>
        <taxon>Malassezia</taxon>
    </lineage>
</organism>
<evidence type="ECO:0000256" key="2">
    <source>
        <dbReference type="ARBA" id="ARBA00022670"/>
    </source>
</evidence>
<evidence type="ECO:0000256" key="4">
    <source>
        <dbReference type="ARBA" id="ARBA00022801"/>
    </source>
</evidence>
<dbReference type="InterPro" id="IPR054734">
    <property type="entry name" value="PqqF-like_C_4"/>
</dbReference>
<dbReference type="GO" id="GO:0005739">
    <property type="term" value="C:mitochondrion"/>
    <property type="evidence" value="ECO:0007669"/>
    <property type="project" value="TreeGrafter"/>
</dbReference>
<evidence type="ECO:0000256" key="6">
    <source>
        <dbReference type="ARBA" id="ARBA00023049"/>
    </source>
</evidence>
<dbReference type="EMBL" id="CP119878">
    <property type="protein sequence ID" value="WFD35037.1"/>
    <property type="molecule type" value="Genomic_DNA"/>
</dbReference>
<dbReference type="InterPro" id="IPR011249">
    <property type="entry name" value="Metalloenz_LuxS/M16"/>
</dbReference>
<keyword evidence="3" id="KW-0479">Metal-binding</keyword>
<keyword evidence="5" id="KW-0862">Zinc</keyword>
<dbReference type="FunFam" id="3.30.830.10:FF:000005">
    <property type="entry name" value="nardilysin isoform X1"/>
    <property type="match status" value="1"/>
</dbReference>
<evidence type="ECO:0000256" key="1">
    <source>
        <dbReference type="ARBA" id="ARBA00007261"/>
    </source>
</evidence>
<protein>
    <submittedName>
        <fullName evidence="13">Insulysin</fullName>
        <ecNumber evidence="13">3.4.24.56</ecNumber>
    </submittedName>
</protein>
<evidence type="ECO:0000313" key="14">
    <source>
        <dbReference type="Proteomes" id="UP001219933"/>
    </source>
</evidence>
<evidence type="ECO:0000256" key="3">
    <source>
        <dbReference type="ARBA" id="ARBA00022723"/>
    </source>
</evidence>
<dbReference type="EC" id="3.4.24.56" evidence="13"/>
<dbReference type="GO" id="GO:0051603">
    <property type="term" value="P:proteolysis involved in protein catabolic process"/>
    <property type="evidence" value="ECO:0007669"/>
    <property type="project" value="TreeGrafter"/>
</dbReference>
<evidence type="ECO:0000256" key="8">
    <source>
        <dbReference type="SAM" id="MobiDB-lite"/>
    </source>
</evidence>
<feature type="domain" description="Coenzyme PQQ synthesis protein F-like C-terminal lobe" evidence="12">
    <location>
        <begin position="792"/>
        <end position="890"/>
    </location>
</feature>
<evidence type="ECO:0000259" key="9">
    <source>
        <dbReference type="Pfam" id="PF00675"/>
    </source>
</evidence>
<dbReference type="Pfam" id="PF16187">
    <property type="entry name" value="Peptidase_M16_M"/>
    <property type="match status" value="1"/>
</dbReference>
<dbReference type="FunFam" id="3.30.830.10:FF:000004">
    <property type="entry name" value="Putative insulin-degrading enzyme"/>
    <property type="match status" value="1"/>
</dbReference>
<keyword evidence="6" id="KW-0482">Metalloprotease</keyword>
<keyword evidence="2" id="KW-0645">Protease</keyword>
<evidence type="ECO:0000256" key="7">
    <source>
        <dbReference type="RuleBase" id="RU004447"/>
    </source>
</evidence>
<reference evidence="13" key="1">
    <citation type="submission" date="2023-03" db="EMBL/GenBank/DDBJ databases">
        <title>Mating type loci evolution in Malassezia.</title>
        <authorList>
            <person name="Coelho M.A."/>
        </authorList>
    </citation>
    <scope>NUCLEOTIDE SEQUENCE</scope>
    <source>
        <strain evidence="13">CBS 11721</strain>
    </source>
</reference>
<feature type="domain" description="Peptidase M16 C-terminal" evidence="10">
    <location>
        <begin position="221"/>
        <end position="399"/>
    </location>
</feature>
<dbReference type="AlphaFoldDB" id="A0AAF0J615"/>
<dbReference type="GO" id="GO:0005829">
    <property type="term" value="C:cytosol"/>
    <property type="evidence" value="ECO:0007669"/>
    <property type="project" value="TreeGrafter"/>
</dbReference>
<sequence length="1088" mass="122155">MSPRMLATVSPSIPGFVRQEINLSSGPASFSAYTQQIDKPLSDEREYKLIRLDNELEALLIHDPTTDKASAAMDVRVGHLSDPENLPGMAHFCEHLLFMGTKKYPRENEYSEFLANHSGSSNAFTALENTNYFFDVGHAHLEGALDRFAQFFLEPLFDPSCSEREIRAVDSEHKKNLQSDMWRSFQLEKSLCDPKHAYSKFGTGNLETLWTAPRSAGLDIRDELLKFHAQYYSANMMKLVVLGRESTDQLAKWVIEKFSHVQNKGFSVPRFPNSPLGEEQLRTQVVFRTIKDVRLLDITFPFPEQTYLFQTKPGQLLSYFIGHEGHGSLLSCLKQAGWANMLSAGSTLAAEGFELFKISVDLTQQGYEHYEQVIAAVFQYLNLLRETPIEEWMFKEVQQLSELRFAFKEKGSPSLYCSTLAGQMQAPYPPQWLLSGPYLLHEFDPKLVSETLDTLRPDSCRVMLAGKEPPAGVTLDCTERWYGTEYTVVPLSAQGGSPLDGLALPKRNEFVPSNLDILSKASEVEKPTERPQLLVDTDTVRLWHKQDDRFFLPKANVMLLLRSPQVNESPYTAAQSRLLVELVKDALTEYSYDAEVAGLLYNIDCQLDGIDIAVGGYNDKLAKLLEAVINTVSNLSVDAKRYEMIKDQVRRSYENFDQEAPYQHAIYYSTILLTERVWTQHEKLAILDQVKLEDVLAFAKRLLSQMHLEMLVHGNMSSEQAASLANGVEKLLSFKALPPAQRLPPNSLLLPQGSNYSWTYNVANPSNVNSSLEYFVQVGHPTDVRSRSTLALLAQIAQEPCFDQLRTKEQLGYLVFSGVRKAVGLSGFRVIVQSERDARYLESRIDSFFDNLVGIVERMTPTEFEAHRASLIHKLMESAKNLSEETNRFWLSIHSGYYDFAHRSRDAAMLRALTKDDVLKMLRTKVHPSSTERAKLVVRLESQVTTTPFSAAAWDAFDAFLAANGVSVPAEAHAAVRSQAHSVQAVKQFVKQSNAQAGWLTSISEDQVFSAIDRFAAEHPVKDDTVTPPPPSALKEQEITDVPAFKASLRVSDSALPIQPLTELASDPRHDAPIADSIDATPSVRANI</sequence>